<dbReference type="EMBL" id="JBHLTL010000001">
    <property type="protein sequence ID" value="MFC0588304.1"/>
    <property type="molecule type" value="Genomic_DNA"/>
</dbReference>
<organism evidence="1 2">
    <name type="scientific">Novosphingobium aquiterrae</name>
    <dbReference type="NCBI Taxonomy" id="624388"/>
    <lineage>
        <taxon>Bacteria</taxon>
        <taxon>Pseudomonadati</taxon>
        <taxon>Pseudomonadota</taxon>
        <taxon>Alphaproteobacteria</taxon>
        <taxon>Sphingomonadales</taxon>
        <taxon>Sphingomonadaceae</taxon>
        <taxon>Novosphingobium</taxon>
    </lineage>
</organism>
<gene>
    <name evidence="1" type="ORF">ACFFF7_02650</name>
</gene>
<accession>A0ABV6PEQ2</accession>
<dbReference type="SUPFAM" id="SSF51445">
    <property type="entry name" value="(Trans)glycosidases"/>
    <property type="match status" value="1"/>
</dbReference>
<dbReference type="Pfam" id="PF11340">
    <property type="entry name" value="DUF3142"/>
    <property type="match status" value="1"/>
</dbReference>
<comment type="caution">
    <text evidence="1">The sequence shown here is derived from an EMBL/GenBank/DDBJ whole genome shotgun (WGS) entry which is preliminary data.</text>
</comment>
<protein>
    <submittedName>
        <fullName evidence="1">DUF3142 domain-containing protein</fullName>
    </submittedName>
</protein>
<name>A0ABV6PEQ2_9SPHN</name>
<reference evidence="1 2" key="1">
    <citation type="submission" date="2024-09" db="EMBL/GenBank/DDBJ databases">
        <authorList>
            <person name="Sun Q."/>
            <person name="Mori K."/>
        </authorList>
    </citation>
    <scope>NUCLEOTIDE SEQUENCE [LARGE SCALE GENOMIC DNA]</scope>
    <source>
        <strain evidence="1 2">NCAIM B.02537</strain>
    </source>
</reference>
<keyword evidence="2" id="KW-1185">Reference proteome</keyword>
<dbReference type="InterPro" id="IPR017853">
    <property type="entry name" value="GH"/>
</dbReference>
<sequence>MGQEAALLLVNRAALLLILVLLSACRAAAPERVRAEDYTAFYLWAGVRAPAALQSAETVYLLAGEVRRDGRYIALRAVPRAPQHEVWLVVRSQTLDWPPPVEARIIADLARWREAGNRVAGLQIDFDASTRGLDRYAAFLAALRQRLPPAWRLSVTGLMDWSANADPAALASLKGVVDEVVVQSYQGRSTIPGYARYLDRLARVPVPHKVALVEGGEWREPAALRRDPLFRGYVVFLLAR</sequence>
<dbReference type="InterPro" id="IPR021488">
    <property type="entry name" value="DUF3142"/>
</dbReference>
<evidence type="ECO:0000313" key="2">
    <source>
        <dbReference type="Proteomes" id="UP001589943"/>
    </source>
</evidence>
<dbReference type="Proteomes" id="UP001589943">
    <property type="component" value="Unassembled WGS sequence"/>
</dbReference>
<evidence type="ECO:0000313" key="1">
    <source>
        <dbReference type="EMBL" id="MFC0588304.1"/>
    </source>
</evidence>
<proteinExistence type="predicted"/>